<name>A0A2B8BF77_9PROT</name>
<sequence>MRRDASGQSGRTAVIGAGLAALLLGSAPALADSPFSHIGGSFSETSGSFETSRWQRSDGWKAGGHMNCTWSRANVTAGKGHVALSVSDRIAGSERMSGSDRYSCGEYSTHRFYGYGAYTVSLKAVKADGVMTSVSHYTGPPFGDPWDEITMGIAGKDTTKLEISYVVNGAGHRDTVVDLGFDAAKGVHSYGFDWKPTGIVWTVDGKPVHQVSGKPEELPRMPGRLMLRFWSASGDTEWLRRFTYPGHPLAAEVASVTYREDPANLSN</sequence>
<dbReference type="OrthoDB" id="9809583at2"/>
<protein>
    <recommendedName>
        <fullName evidence="2">Beta-glucanase</fullName>
    </recommendedName>
    <alternativeName>
        <fullName evidence="7">1,3-1,4-beta-D-glucan 4-glucanohydrolase</fullName>
    </alternativeName>
    <alternativeName>
        <fullName evidence="6">Endo-beta-1,3-1,4 glucanase</fullName>
    </alternativeName>
    <alternativeName>
        <fullName evidence="5">Lichenase</fullName>
    </alternativeName>
</protein>
<feature type="domain" description="GH16" evidence="9">
    <location>
        <begin position="36"/>
        <end position="247"/>
    </location>
</feature>
<evidence type="ECO:0000256" key="6">
    <source>
        <dbReference type="ARBA" id="ARBA00029771"/>
    </source>
</evidence>
<dbReference type="Proteomes" id="UP000225379">
    <property type="component" value="Unassembled WGS sequence"/>
</dbReference>
<reference evidence="11" key="1">
    <citation type="submission" date="2017-10" db="EMBL/GenBank/DDBJ databases">
        <authorList>
            <person name="Kravchenko I.K."/>
            <person name="Grouzdev D.S."/>
        </authorList>
    </citation>
    <scope>NUCLEOTIDE SEQUENCE [LARGE SCALE GENOMIC DNA]</scope>
    <source>
        <strain evidence="11">B2</strain>
    </source>
</reference>
<feature type="signal peptide" evidence="8">
    <location>
        <begin position="1"/>
        <end position="31"/>
    </location>
</feature>
<dbReference type="InterPro" id="IPR044791">
    <property type="entry name" value="Beta-glucanase/XTH"/>
</dbReference>
<comment type="similarity">
    <text evidence="1">Belongs to the glycosyl hydrolase 16 family.</text>
</comment>
<dbReference type="GO" id="GO:0004553">
    <property type="term" value="F:hydrolase activity, hydrolyzing O-glycosyl compounds"/>
    <property type="evidence" value="ECO:0007669"/>
    <property type="project" value="InterPro"/>
</dbReference>
<evidence type="ECO:0000256" key="4">
    <source>
        <dbReference type="ARBA" id="ARBA00023295"/>
    </source>
</evidence>
<keyword evidence="4" id="KW-0326">Glycosidase</keyword>
<dbReference type="Gene3D" id="2.60.120.200">
    <property type="match status" value="1"/>
</dbReference>
<dbReference type="AlphaFoldDB" id="A0A2B8BF77"/>
<evidence type="ECO:0000256" key="5">
    <source>
        <dbReference type="ARBA" id="ARBA00029722"/>
    </source>
</evidence>
<dbReference type="SUPFAM" id="SSF49899">
    <property type="entry name" value="Concanavalin A-like lectins/glucanases"/>
    <property type="match status" value="1"/>
</dbReference>
<feature type="chain" id="PRO_5012676830" description="Beta-glucanase" evidence="8">
    <location>
        <begin position="32"/>
        <end position="267"/>
    </location>
</feature>
<dbReference type="InterPro" id="IPR000757">
    <property type="entry name" value="Beta-glucanase-like"/>
</dbReference>
<dbReference type="PROSITE" id="PS51762">
    <property type="entry name" value="GH16_2"/>
    <property type="match status" value="1"/>
</dbReference>
<comment type="caution">
    <text evidence="10">The sequence shown here is derived from an EMBL/GenBank/DDBJ whole genome shotgun (WGS) entry which is preliminary data.</text>
</comment>
<evidence type="ECO:0000313" key="11">
    <source>
        <dbReference type="Proteomes" id="UP000225379"/>
    </source>
</evidence>
<evidence type="ECO:0000256" key="1">
    <source>
        <dbReference type="ARBA" id="ARBA00006865"/>
    </source>
</evidence>
<dbReference type="EMBL" id="PDKW01000041">
    <property type="protein sequence ID" value="PGH56555.1"/>
    <property type="molecule type" value="Genomic_DNA"/>
</dbReference>
<proteinExistence type="inferred from homology"/>
<dbReference type="GO" id="GO:0005975">
    <property type="term" value="P:carbohydrate metabolic process"/>
    <property type="evidence" value="ECO:0007669"/>
    <property type="project" value="InterPro"/>
</dbReference>
<keyword evidence="11" id="KW-1185">Reference proteome</keyword>
<evidence type="ECO:0000313" key="10">
    <source>
        <dbReference type="EMBL" id="PGH56555.1"/>
    </source>
</evidence>
<evidence type="ECO:0000256" key="7">
    <source>
        <dbReference type="ARBA" id="ARBA00031665"/>
    </source>
</evidence>
<accession>A0A2B8BF77</accession>
<keyword evidence="3" id="KW-0378">Hydrolase</keyword>
<evidence type="ECO:0000259" key="9">
    <source>
        <dbReference type="PROSITE" id="PS51762"/>
    </source>
</evidence>
<dbReference type="RefSeq" id="WP_098737642.1">
    <property type="nucleotide sequence ID" value="NZ_PDKW01000041.1"/>
</dbReference>
<dbReference type="Pfam" id="PF00722">
    <property type="entry name" value="Glyco_hydro_16"/>
    <property type="match status" value="1"/>
</dbReference>
<organism evidence="10 11">
    <name type="scientific">Azospirillum palustre</name>
    <dbReference type="NCBI Taxonomy" id="2044885"/>
    <lineage>
        <taxon>Bacteria</taxon>
        <taxon>Pseudomonadati</taxon>
        <taxon>Pseudomonadota</taxon>
        <taxon>Alphaproteobacteria</taxon>
        <taxon>Rhodospirillales</taxon>
        <taxon>Azospirillaceae</taxon>
        <taxon>Azospirillum</taxon>
    </lineage>
</organism>
<evidence type="ECO:0000256" key="2">
    <source>
        <dbReference type="ARBA" id="ARBA00014569"/>
    </source>
</evidence>
<dbReference type="InterPro" id="IPR008264">
    <property type="entry name" value="Beta_glucanase"/>
</dbReference>
<evidence type="ECO:0000256" key="8">
    <source>
        <dbReference type="SAM" id="SignalP"/>
    </source>
</evidence>
<gene>
    <name evidence="10" type="ORF">CRT60_16690</name>
</gene>
<dbReference type="PRINTS" id="PR00737">
    <property type="entry name" value="GLHYDRLASE16"/>
</dbReference>
<dbReference type="PANTHER" id="PTHR31062">
    <property type="entry name" value="XYLOGLUCAN ENDOTRANSGLUCOSYLASE/HYDROLASE PROTEIN 8-RELATED"/>
    <property type="match status" value="1"/>
</dbReference>
<dbReference type="InterPro" id="IPR013320">
    <property type="entry name" value="ConA-like_dom_sf"/>
</dbReference>
<keyword evidence="8" id="KW-0732">Signal</keyword>
<evidence type="ECO:0000256" key="3">
    <source>
        <dbReference type="ARBA" id="ARBA00022801"/>
    </source>
</evidence>